<evidence type="ECO:0008006" key="3">
    <source>
        <dbReference type="Google" id="ProtNLM"/>
    </source>
</evidence>
<dbReference type="Proteomes" id="UP000000768">
    <property type="component" value="Chromosome 2"/>
</dbReference>
<evidence type="ECO:0000313" key="1">
    <source>
        <dbReference type="EMBL" id="OQU88626.1"/>
    </source>
</evidence>
<evidence type="ECO:0000313" key="2">
    <source>
        <dbReference type="Proteomes" id="UP000000768"/>
    </source>
</evidence>
<reference evidence="1 2" key="1">
    <citation type="journal article" date="2009" name="Nature">
        <title>The Sorghum bicolor genome and the diversification of grasses.</title>
        <authorList>
            <person name="Paterson A.H."/>
            <person name="Bowers J.E."/>
            <person name="Bruggmann R."/>
            <person name="Dubchak I."/>
            <person name="Grimwood J."/>
            <person name="Gundlach H."/>
            <person name="Haberer G."/>
            <person name="Hellsten U."/>
            <person name="Mitros T."/>
            <person name="Poliakov A."/>
            <person name="Schmutz J."/>
            <person name="Spannagl M."/>
            <person name="Tang H."/>
            <person name="Wang X."/>
            <person name="Wicker T."/>
            <person name="Bharti A.K."/>
            <person name="Chapman J."/>
            <person name="Feltus F.A."/>
            <person name="Gowik U."/>
            <person name="Grigoriev I.V."/>
            <person name="Lyons E."/>
            <person name="Maher C.A."/>
            <person name="Martis M."/>
            <person name="Narechania A."/>
            <person name="Otillar R.P."/>
            <person name="Penning B.W."/>
            <person name="Salamov A.A."/>
            <person name="Wang Y."/>
            <person name="Zhang L."/>
            <person name="Carpita N.C."/>
            <person name="Freeling M."/>
            <person name="Gingle A.R."/>
            <person name="Hash C.T."/>
            <person name="Keller B."/>
            <person name="Klein P."/>
            <person name="Kresovich S."/>
            <person name="McCann M.C."/>
            <person name="Ming R."/>
            <person name="Peterson D.G."/>
            <person name="Mehboob-ur-Rahman"/>
            <person name="Ware D."/>
            <person name="Westhoff P."/>
            <person name="Mayer K.F."/>
            <person name="Messing J."/>
            <person name="Rokhsar D.S."/>
        </authorList>
    </citation>
    <scope>NUCLEOTIDE SEQUENCE [LARGE SCALE GENOMIC DNA]</scope>
    <source>
        <strain evidence="2">cv. BTx623</strain>
    </source>
</reference>
<accession>A0A1W0W2N0</accession>
<dbReference type="InParanoid" id="A0A1W0W2N0"/>
<dbReference type="PANTHER" id="PTHR34709:SF52">
    <property type="entry name" value="OS07G0548100 PROTEIN"/>
    <property type="match status" value="1"/>
</dbReference>
<dbReference type="InterPro" id="IPR055312">
    <property type="entry name" value="FBL15-like"/>
</dbReference>
<dbReference type="EMBL" id="CM000761">
    <property type="protein sequence ID" value="OQU88626.1"/>
    <property type="molecule type" value="Genomic_DNA"/>
</dbReference>
<sequence>MDVVVKTQYTYAWAHTETHTQREREREEEQTACSPDCICRQPQDWKTEVLCLNSLQELHICGLSGADHDFAFVKRILGWTPMLKTVTRNFDPSATVDDEELCKELHDLSRPESCRKFYLYSNALMDKFNIVPDG</sequence>
<protein>
    <recommendedName>
        <fullName evidence="3">FBD domain-containing protein</fullName>
    </recommendedName>
</protein>
<keyword evidence="2" id="KW-1185">Reference proteome</keyword>
<dbReference type="OMA" id="SASCICK"/>
<proteinExistence type="predicted"/>
<name>A0A1W0W2N0_SORBI</name>
<dbReference type="PANTHER" id="PTHR34709">
    <property type="entry name" value="OS10G0396666 PROTEIN"/>
    <property type="match status" value="1"/>
</dbReference>
<dbReference type="Gramene" id="OQU88626">
    <property type="protein sequence ID" value="OQU88626"/>
    <property type="gene ID" value="SORBI_3002G063850"/>
</dbReference>
<reference evidence="2" key="2">
    <citation type="journal article" date="2018" name="Plant J.">
        <title>The Sorghum bicolor reference genome: improved assembly, gene annotations, a transcriptome atlas, and signatures of genome organization.</title>
        <authorList>
            <person name="McCormick R.F."/>
            <person name="Truong S.K."/>
            <person name="Sreedasyam A."/>
            <person name="Jenkins J."/>
            <person name="Shu S."/>
            <person name="Sims D."/>
            <person name="Kennedy M."/>
            <person name="Amirebrahimi M."/>
            <person name="Weers B.D."/>
            <person name="McKinley B."/>
            <person name="Mattison A."/>
            <person name="Morishige D.T."/>
            <person name="Grimwood J."/>
            <person name="Schmutz J."/>
            <person name="Mullet J.E."/>
        </authorList>
    </citation>
    <scope>NUCLEOTIDE SEQUENCE [LARGE SCALE GENOMIC DNA]</scope>
    <source>
        <strain evidence="2">cv. BTx623</strain>
    </source>
</reference>
<gene>
    <name evidence="1" type="ORF">SORBI_3002G063850</name>
</gene>
<organism evidence="1 2">
    <name type="scientific">Sorghum bicolor</name>
    <name type="common">Sorghum</name>
    <name type="synonym">Sorghum vulgare</name>
    <dbReference type="NCBI Taxonomy" id="4558"/>
    <lineage>
        <taxon>Eukaryota</taxon>
        <taxon>Viridiplantae</taxon>
        <taxon>Streptophyta</taxon>
        <taxon>Embryophyta</taxon>
        <taxon>Tracheophyta</taxon>
        <taxon>Spermatophyta</taxon>
        <taxon>Magnoliopsida</taxon>
        <taxon>Liliopsida</taxon>
        <taxon>Poales</taxon>
        <taxon>Poaceae</taxon>
        <taxon>PACMAD clade</taxon>
        <taxon>Panicoideae</taxon>
        <taxon>Andropogonodae</taxon>
        <taxon>Andropogoneae</taxon>
        <taxon>Sorghinae</taxon>
        <taxon>Sorghum</taxon>
    </lineage>
</organism>
<dbReference type="AlphaFoldDB" id="A0A1W0W2N0"/>